<dbReference type="Pfam" id="PF01966">
    <property type="entry name" value="HD"/>
    <property type="match status" value="1"/>
</dbReference>
<name>C6B9E6_RHILS</name>
<dbReference type="Gene3D" id="1.10.3210.10">
    <property type="entry name" value="Hypothetical protein af1432"/>
    <property type="match status" value="1"/>
</dbReference>
<dbReference type="PROSITE" id="PS51831">
    <property type="entry name" value="HD"/>
    <property type="match status" value="1"/>
</dbReference>
<proteinExistence type="predicted"/>
<dbReference type="Proteomes" id="UP000002256">
    <property type="component" value="Plasmid pR132503"/>
</dbReference>
<gene>
    <name evidence="2" type="ordered locus">Rleg_5740</name>
</gene>
<evidence type="ECO:0000259" key="1">
    <source>
        <dbReference type="PROSITE" id="PS51831"/>
    </source>
</evidence>
<dbReference type="PANTHER" id="PTHR35569:SF1">
    <property type="entry name" value="CYANAMIDE HYDRATASE DDI2-RELATED"/>
    <property type="match status" value="1"/>
</dbReference>
<dbReference type="SUPFAM" id="SSF109604">
    <property type="entry name" value="HD-domain/PDEase-like"/>
    <property type="match status" value="1"/>
</dbReference>
<dbReference type="HOGENOM" id="CLU_070871_0_0_5"/>
<geneLocation type="plasmid" evidence="2 3">
    <name>pR132503</name>
</geneLocation>
<dbReference type="AlphaFoldDB" id="C6B9E6"/>
<keyword evidence="2" id="KW-0614">Plasmid</keyword>
<dbReference type="CDD" id="cd00077">
    <property type="entry name" value="HDc"/>
    <property type="match status" value="1"/>
</dbReference>
<dbReference type="PANTHER" id="PTHR35569">
    <property type="entry name" value="CYANAMIDE HYDRATASE DDI2-RELATED"/>
    <property type="match status" value="1"/>
</dbReference>
<evidence type="ECO:0000313" key="3">
    <source>
        <dbReference type="Proteomes" id="UP000002256"/>
    </source>
</evidence>
<dbReference type="InterPro" id="IPR003607">
    <property type="entry name" value="HD/PDEase_dom"/>
</dbReference>
<dbReference type="KEGG" id="rlg:Rleg_5740"/>
<reference evidence="2 3" key="1">
    <citation type="journal article" date="2010" name="Stand. Genomic Sci.">
        <title>Complete genome sequence of Rhizobium leguminosarum bv. trifolii strain WSM1325, an effective microsymbiont of annual Mediterranean clovers.</title>
        <authorList>
            <person name="Reeve W."/>
            <person name="O'Hara G."/>
            <person name="Chain P."/>
            <person name="Ardley J."/>
            <person name="Brau L."/>
            <person name="Nandesena K."/>
            <person name="Tiwari R."/>
            <person name="Copeland A."/>
            <person name="Nolan M."/>
            <person name="Han C."/>
            <person name="Brettin T."/>
            <person name="Land M."/>
            <person name="Ovchinikova G."/>
            <person name="Ivanova N."/>
            <person name="Mavromatis K."/>
            <person name="Markowitz V."/>
            <person name="Kyrpides N."/>
            <person name="Melino V."/>
            <person name="Denton M."/>
            <person name="Yates R."/>
            <person name="Howieson J."/>
        </authorList>
    </citation>
    <scope>NUCLEOTIDE SEQUENCE [LARGE SCALE GENOMIC DNA]</scope>
    <source>
        <strain evidence="3">WSM1325</strain>
        <plasmid evidence="3">Plasmid pR132503</plasmid>
    </source>
</reference>
<accession>C6B9E6</accession>
<evidence type="ECO:0000313" key="2">
    <source>
        <dbReference type="EMBL" id="ACS60534.1"/>
    </source>
</evidence>
<feature type="domain" description="HD" evidence="1">
    <location>
        <begin position="67"/>
        <end position="173"/>
    </location>
</feature>
<dbReference type="EMBL" id="CP001625">
    <property type="protein sequence ID" value="ACS60534.1"/>
    <property type="molecule type" value="Genomic_DNA"/>
</dbReference>
<sequence>MNFRTIIAATCTLAVIAGLTALSKEGRAEPLVLETDLNTSILQAEIPDTELTRDATRLVRKAEGDFLFEHSVRVYLWASLAGRRKGLPFDPGLLYVAALFHDFGLTGRYGQSHLRFEVDGANAARDFLNSHRVSEASSETNWLAIALHTTNGISANLSPIAALVAEGANILSGQATIISRVPSAMLSRRLIHTHPSLRMASCKSSTRVLSIVHTPQGTGLADVMAYKDPAFRRRDFSI</sequence>
<protein>
    <submittedName>
        <fullName evidence="2">Metal dependent phosphohydrolase</fullName>
    </submittedName>
</protein>
<dbReference type="InterPro" id="IPR006674">
    <property type="entry name" value="HD_domain"/>
</dbReference>
<keyword evidence="2" id="KW-0378">Hydrolase</keyword>
<dbReference type="GO" id="GO:0016787">
    <property type="term" value="F:hydrolase activity"/>
    <property type="evidence" value="ECO:0007669"/>
    <property type="project" value="UniProtKB-KW"/>
</dbReference>
<organism evidence="2 3">
    <name type="scientific">Rhizobium leguminosarum bv. trifolii (strain WSM1325)</name>
    <dbReference type="NCBI Taxonomy" id="395491"/>
    <lineage>
        <taxon>Bacteria</taxon>
        <taxon>Pseudomonadati</taxon>
        <taxon>Pseudomonadota</taxon>
        <taxon>Alphaproteobacteria</taxon>
        <taxon>Hyphomicrobiales</taxon>
        <taxon>Rhizobiaceae</taxon>
        <taxon>Rhizobium/Agrobacterium group</taxon>
        <taxon>Rhizobium</taxon>
    </lineage>
</organism>